<accession>G3HHU3</accession>
<gene>
    <name evidence="1" type="ORF">I79_010203</name>
</gene>
<proteinExistence type="predicted"/>
<organism evidence="1 2">
    <name type="scientific">Cricetulus griseus</name>
    <name type="common">Chinese hamster</name>
    <name type="synonym">Cricetulus barabensis griseus</name>
    <dbReference type="NCBI Taxonomy" id="10029"/>
    <lineage>
        <taxon>Eukaryota</taxon>
        <taxon>Metazoa</taxon>
        <taxon>Chordata</taxon>
        <taxon>Craniata</taxon>
        <taxon>Vertebrata</taxon>
        <taxon>Euteleostomi</taxon>
        <taxon>Mammalia</taxon>
        <taxon>Eutheria</taxon>
        <taxon>Euarchontoglires</taxon>
        <taxon>Glires</taxon>
        <taxon>Rodentia</taxon>
        <taxon>Myomorpha</taxon>
        <taxon>Muroidea</taxon>
        <taxon>Cricetidae</taxon>
        <taxon>Cricetinae</taxon>
        <taxon>Cricetulus</taxon>
    </lineage>
</organism>
<dbReference type="Proteomes" id="UP000001075">
    <property type="component" value="Unassembled WGS sequence"/>
</dbReference>
<evidence type="ECO:0000313" key="1">
    <source>
        <dbReference type="EMBL" id="EGW04295.1"/>
    </source>
</evidence>
<protein>
    <submittedName>
        <fullName evidence="1">Uncharacterized protein</fullName>
    </submittedName>
</protein>
<evidence type="ECO:0000313" key="2">
    <source>
        <dbReference type="Proteomes" id="UP000001075"/>
    </source>
</evidence>
<reference evidence="2" key="1">
    <citation type="journal article" date="2011" name="Nat. Biotechnol.">
        <title>The genomic sequence of the Chinese hamster ovary (CHO)-K1 cell line.</title>
        <authorList>
            <person name="Xu X."/>
            <person name="Nagarajan H."/>
            <person name="Lewis N.E."/>
            <person name="Pan S."/>
            <person name="Cai Z."/>
            <person name="Liu X."/>
            <person name="Chen W."/>
            <person name="Xie M."/>
            <person name="Wang W."/>
            <person name="Hammond S."/>
            <person name="Andersen M.R."/>
            <person name="Neff N."/>
            <person name="Passarelli B."/>
            <person name="Koh W."/>
            <person name="Fan H.C."/>
            <person name="Wang J."/>
            <person name="Gui Y."/>
            <person name="Lee K.H."/>
            <person name="Betenbaugh M.J."/>
            <person name="Quake S.R."/>
            <person name="Famili I."/>
            <person name="Palsson B.O."/>
            <person name="Wang J."/>
        </authorList>
    </citation>
    <scope>NUCLEOTIDE SEQUENCE [LARGE SCALE GENOMIC DNA]</scope>
    <source>
        <strain evidence="2">CHO K1 cell line</strain>
    </source>
</reference>
<dbReference type="AlphaFoldDB" id="G3HHU3"/>
<sequence>MVRYDRGTRVPQPMCQAHTGSLPVIALIQESGRPHMSHAHLNCWGDTQESWAL</sequence>
<name>G3HHU3_CRIGR</name>
<dbReference type="EMBL" id="JH000389">
    <property type="protein sequence ID" value="EGW04295.1"/>
    <property type="molecule type" value="Genomic_DNA"/>
</dbReference>
<dbReference type="InParanoid" id="G3HHU3"/>